<keyword evidence="1" id="KW-1133">Transmembrane helix</keyword>
<reference evidence="3" key="1">
    <citation type="submission" date="2016-10" db="EMBL/GenBank/DDBJ databases">
        <authorList>
            <person name="Varghese N."/>
            <person name="Submissions S."/>
        </authorList>
    </citation>
    <scope>NUCLEOTIDE SEQUENCE [LARGE SCALE GENOMIC DNA]</scope>
    <source>
        <strain evidence="3">JCM 10271</strain>
    </source>
</reference>
<evidence type="ECO:0008006" key="4">
    <source>
        <dbReference type="Google" id="ProtNLM"/>
    </source>
</evidence>
<keyword evidence="3" id="KW-1185">Reference proteome</keyword>
<dbReference type="STRING" id="93684.SAMN05421853_101136"/>
<evidence type="ECO:0000256" key="1">
    <source>
        <dbReference type="SAM" id="Phobius"/>
    </source>
</evidence>
<dbReference type="EMBL" id="FOXV01000001">
    <property type="protein sequence ID" value="SFP97918.1"/>
    <property type="molecule type" value="Genomic_DNA"/>
</dbReference>
<keyword evidence="1" id="KW-0472">Membrane</keyword>
<evidence type="ECO:0000313" key="3">
    <source>
        <dbReference type="Proteomes" id="UP000243106"/>
    </source>
</evidence>
<evidence type="ECO:0000313" key="2">
    <source>
        <dbReference type="EMBL" id="SFP97918.1"/>
    </source>
</evidence>
<dbReference type="Proteomes" id="UP000243106">
    <property type="component" value="Unassembled WGS sequence"/>
</dbReference>
<dbReference type="RefSeq" id="WP_093008873.1">
    <property type="nucleotide sequence ID" value="NZ_FOXV01000001.1"/>
</dbReference>
<keyword evidence="1" id="KW-0812">Transmembrane</keyword>
<feature type="transmembrane region" description="Helical" evidence="1">
    <location>
        <begin position="7"/>
        <end position="28"/>
    </location>
</feature>
<dbReference type="AlphaFoldDB" id="A0A1I5URX3"/>
<sequence>MAQPKTYALAAGTVFTAFAIGYVMQFGLPGLSDPSEPIEVSGIVDTAAPAGLEDSAPALATAGAFPTLPQESRPAPALQRASVEVAAVEGQSASDAILPKDVPSAGFDCAISATAEPGAAAMVALALDAPCHGSERVTVHHNGLMFTETVQPDGTLSLDVPALAETAVFIFSFGSGDGAIAQAQVSSLAFYDRVALQWRGDSGLGLHAREAGADYFADGHVWAGSRGTIEAAARGEGGFLARLGDTDAPEALIAEIYSFPAGTAPAEAEVALSVEAEITASNCGQDLDAQMIERRGEAALSVQDIELAMPECDAVGDFLVLDAMVRDIEVASN</sequence>
<accession>A0A1I5URX3</accession>
<protein>
    <recommendedName>
        <fullName evidence="4">Translocase</fullName>
    </recommendedName>
</protein>
<proteinExistence type="predicted"/>
<gene>
    <name evidence="2" type="ORF">SAMN05421853_101136</name>
</gene>
<organism evidence="2 3">
    <name type="scientific">Roseivivax halotolerans</name>
    <dbReference type="NCBI Taxonomy" id="93684"/>
    <lineage>
        <taxon>Bacteria</taxon>
        <taxon>Pseudomonadati</taxon>
        <taxon>Pseudomonadota</taxon>
        <taxon>Alphaproteobacteria</taxon>
        <taxon>Rhodobacterales</taxon>
        <taxon>Roseobacteraceae</taxon>
        <taxon>Roseivivax</taxon>
    </lineage>
</organism>
<name>A0A1I5URX3_9RHOB</name>